<dbReference type="Gene3D" id="3.40.1020.10">
    <property type="entry name" value="Biosynthetic Threonine Deaminase, Domain 3"/>
    <property type="match status" value="1"/>
</dbReference>
<feature type="region of interest" description="Disordered" evidence="12">
    <location>
        <begin position="70"/>
        <end position="104"/>
    </location>
</feature>
<accession>A0A086TCL7</accession>
<proteinExistence type="inferred from homology"/>
<feature type="domain" description="ACT-like" evidence="13">
    <location>
        <begin position="551"/>
        <end position="622"/>
    </location>
</feature>
<dbReference type="FunFam" id="3.40.50.1100:FF:000008">
    <property type="entry name" value="L-threonine dehydratase"/>
    <property type="match status" value="1"/>
</dbReference>
<protein>
    <recommendedName>
        <fullName evidence="11">Threonine dehydratase</fullName>
        <ecNumber evidence="11">4.3.1.19</ecNumber>
    </recommendedName>
    <alternativeName>
        <fullName evidence="11">Threonine deaminase</fullName>
    </alternativeName>
</protein>
<evidence type="ECO:0000256" key="11">
    <source>
        <dbReference type="RuleBase" id="RU362012"/>
    </source>
</evidence>
<dbReference type="GO" id="GO:0006565">
    <property type="term" value="P:L-serine catabolic process"/>
    <property type="evidence" value="ECO:0007669"/>
    <property type="project" value="TreeGrafter"/>
</dbReference>
<evidence type="ECO:0000256" key="4">
    <source>
        <dbReference type="ARBA" id="ARBA00010869"/>
    </source>
</evidence>
<evidence type="ECO:0000256" key="10">
    <source>
        <dbReference type="ARBA" id="ARBA00023304"/>
    </source>
</evidence>
<evidence type="ECO:0000313" key="14">
    <source>
        <dbReference type="EMBL" id="KFH47099.1"/>
    </source>
</evidence>
<dbReference type="GO" id="GO:0004794">
    <property type="term" value="F:threonine deaminase activity"/>
    <property type="evidence" value="ECO:0007669"/>
    <property type="project" value="UniProtKB-UniRule"/>
</dbReference>
<dbReference type="InterPro" id="IPR050147">
    <property type="entry name" value="Ser/Thr_Dehydratase"/>
</dbReference>
<comment type="caution">
    <text evidence="14">The sequence shown here is derived from an EMBL/GenBank/DDBJ whole genome shotgun (WGS) entry which is preliminary data.</text>
</comment>
<keyword evidence="6 11" id="KW-0412">Isoleucine biosynthesis</keyword>
<reference evidence="15" key="1">
    <citation type="journal article" date="2014" name="Genome Announc.">
        <title>Genome sequence and annotation of Acremonium chrysogenum, producer of the beta-lactam antibiotic cephalosporin C.</title>
        <authorList>
            <person name="Terfehr D."/>
            <person name="Dahlmann T.A."/>
            <person name="Specht T."/>
            <person name="Zadra I."/>
            <person name="Kuernsteiner H."/>
            <person name="Kueck U."/>
        </authorList>
    </citation>
    <scope>NUCLEOTIDE SEQUENCE [LARGE SCALE GENOMIC DNA]</scope>
    <source>
        <strain evidence="15">ATCC 11550 / CBS 779.69 / DSM 880 / IAM 14645 / JCM 23072 / IMI 49137</strain>
    </source>
</reference>
<dbReference type="InterPro" id="IPR001926">
    <property type="entry name" value="TrpB-like_PALP"/>
</dbReference>
<name>A0A086TCL7_HAPC1</name>
<evidence type="ECO:0000256" key="1">
    <source>
        <dbReference type="ARBA" id="ARBA00001274"/>
    </source>
</evidence>
<dbReference type="InterPro" id="IPR001721">
    <property type="entry name" value="TD_ACT-like"/>
</dbReference>
<keyword evidence="15" id="KW-1185">Reference proteome</keyword>
<dbReference type="HOGENOM" id="CLU_021152_6_0_1"/>
<dbReference type="SUPFAM" id="SSF55021">
    <property type="entry name" value="ACT-like"/>
    <property type="match status" value="2"/>
</dbReference>
<dbReference type="PROSITE" id="PS51672">
    <property type="entry name" value="ACT_LIKE"/>
    <property type="match status" value="1"/>
</dbReference>
<dbReference type="InterPro" id="IPR038110">
    <property type="entry name" value="TD_ACT-like_sf"/>
</dbReference>
<dbReference type="AlphaFoldDB" id="A0A086TCL7"/>
<evidence type="ECO:0000256" key="9">
    <source>
        <dbReference type="ARBA" id="ARBA00023239"/>
    </source>
</evidence>
<evidence type="ECO:0000256" key="8">
    <source>
        <dbReference type="ARBA" id="ARBA00022898"/>
    </source>
</evidence>
<comment type="cofactor">
    <cofactor evidence="2 11">
        <name>pyridoxal 5'-phosphate</name>
        <dbReference type="ChEBI" id="CHEBI:597326"/>
    </cofactor>
</comment>
<dbReference type="NCBIfam" id="TIGR01124">
    <property type="entry name" value="ilvA_2Cterm"/>
    <property type="match status" value="1"/>
</dbReference>
<dbReference type="OrthoDB" id="4418812at2759"/>
<keyword evidence="9 11" id="KW-0456">Lyase</keyword>
<dbReference type="InterPro" id="IPR005787">
    <property type="entry name" value="Thr_deHydtase_biosynth"/>
</dbReference>
<dbReference type="PANTHER" id="PTHR48078">
    <property type="entry name" value="THREONINE DEHYDRATASE, MITOCHONDRIAL-RELATED"/>
    <property type="match status" value="1"/>
</dbReference>
<dbReference type="Pfam" id="PF00291">
    <property type="entry name" value="PALP"/>
    <property type="match status" value="1"/>
</dbReference>
<dbReference type="GO" id="GO:0006567">
    <property type="term" value="P:L-threonine catabolic process"/>
    <property type="evidence" value="ECO:0007669"/>
    <property type="project" value="TreeGrafter"/>
</dbReference>
<comment type="pathway">
    <text evidence="3 11">Amino-acid biosynthesis; L-isoleucine biosynthesis; 2-oxobutanoate from L-threonine: step 1/1.</text>
</comment>
<evidence type="ECO:0000256" key="6">
    <source>
        <dbReference type="ARBA" id="ARBA00022624"/>
    </source>
</evidence>
<evidence type="ECO:0000256" key="7">
    <source>
        <dbReference type="ARBA" id="ARBA00022737"/>
    </source>
</evidence>
<dbReference type="EMBL" id="JPKY01000012">
    <property type="protein sequence ID" value="KFH47099.1"/>
    <property type="molecule type" value="Genomic_DNA"/>
</dbReference>
<evidence type="ECO:0000313" key="15">
    <source>
        <dbReference type="Proteomes" id="UP000029964"/>
    </source>
</evidence>
<evidence type="ECO:0000256" key="2">
    <source>
        <dbReference type="ARBA" id="ARBA00001933"/>
    </source>
</evidence>
<dbReference type="InterPro" id="IPR036052">
    <property type="entry name" value="TrpB-like_PALP_sf"/>
</dbReference>
<keyword evidence="8 11" id="KW-0663">Pyridoxal phosphate</keyword>
<comment type="similarity">
    <text evidence="4 11">Belongs to the serine/threonine dehydratase family.</text>
</comment>
<dbReference type="UniPathway" id="UPA00047">
    <property type="reaction ID" value="UER00054"/>
</dbReference>
<feature type="compositionally biased region" description="Polar residues" evidence="12">
    <location>
        <begin position="37"/>
        <end position="51"/>
    </location>
</feature>
<dbReference type="GO" id="GO:0009097">
    <property type="term" value="P:isoleucine biosynthetic process"/>
    <property type="evidence" value="ECO:0007669"/>
    <property type="project" value="UniProtKB-UniRule"/>
</dbReference>
<dbReference type="InterPro" id="IPR000634">
    <property type="entry name" value="Ser/Thr_deHydtase_PyrdxlP-BS"/>
</dbReference>
<dbReference type="SUPFAM" id="SSF53686">
    <property type="entry name" value="Tryptophan synthase beta subunit-like PLP-dependent enzymes"/>
    <property type="match status" value="1"/>
</dbReference>
<dbReference type="Pfam" id="PF00585">
    <property type="entry name" value="Thr_dehydrat_C"/>
    <property type="match status" value="2"/>
</dbReference>
<feature type="region of interest" description="Disordered" evidence="12">
    <location>
        <begin position="1"/>
        <end position="58"/>
    </location>
</feature>
<dbReference type="InterPro" id="IPR045865">
    <property type="entry name" value="ACT-like_dom_sf"/>
</dbReference>
<dbReference type="GO" id="GO:0003941">
    <property type="term" value="F:L-serine ammonia-lyase activity"/>
    <property type="evidence" value="ECO:0007669"/>
    <property type="project" value="TreeGrafter"/>
</dbReference>
<comment type="catalytic activity">
    <reaction evidence="1 11">
        <text>L-threonine = 2-oxobutanoate + NH4(+)</text>
        <dbReference type="Rhea" id="RHEA:22108"/>
        <dbReference type="ChEBI" id="CHEBI:16763"/>
        <dbReference type="ChEBI" id="CHEBI:28938"/>
        <dbReference type="ChEBI" id="CHEBI:57926"/>
        <dbReference type="EC" id="4.3.1.19"/>
    </reaction>
</comment>
<sequence>MPSVDPYDEHAPAAENGLNGNGPVTDTFDSELLDSANGANANNPPRDANTSDSDDPHGVVEINMEARSRTNTYANGSRRPRTPTGSMALTDYSVNPSTPSAEKRQRIRDIVPEDFLLPNGHPDYLRLIASATSRVYEACKLTPLTHAVNLSNRLECNVLLKREDQQPVFSFKLRGAYNKMAHLDPKKSWKGVVCCSAGNHAQGVAYSARKLRIPATIVMPEATPAIKHLNVARLGGHVVLHGADFDEAKVECARREKNDGLINIPPFDDPYVIAGQGTIGNELFGQTNMSNVDAVFCCAGGGGLISGIGLYVKRMAPHVKVIAVEASDANALAQSLKADRRVVLERVGLFADGAAVKTLGEETFRICKEVVDEVVEVSTDEICAAIKDMYDDTRSSLEPAGALSIAGLKKYVQKHPPKNPKRTMIAVTSGANMDFDRLRFVAERASMGGGKEVLLHVQIPERPQAFAELIDTIMGNPVTEFSYRYATDDIANVFFGLSLVGPPEERPSELRSILECIEAEGNNVVDVSQDELAKSHIRYLVGGVSGVKDERLYMFNFPERPRALEKFLTVLRPRFNISLFHYRNSGGDVGKILTGIICPDENLAELENFLLEIGYPYEDCTNSRLFKSFLRREKLEDKVDH</sequence>
<dbReference type="NCBIfam" id="NF006674">
    <property type="entry name" value="PRK09224.1"/>
    <property type="match status" value="1"/>
</dbReference>
<gene>
    <name evidence="14" type="ORF">ACRE_020560</name>
</gene>
<evidence type="ECO:0000256" key="12">
    <source>
        <dbReference type="SAM" id="MobiDB-lite"/>
    </source>
</evidence>
<dbReference type="Gene3D" id="3.40.50.1100">
    <property type="match status" value="2"/>
</dbReference>
<dbReference type="PROSITE" id="PS00165">
    <property type="entry name" value="DEHYDRATASE_SER_THR"/>
    <property type="match status" value="1"/>
</dbReference>
<organism evidence="14 15">
    <name type="scientific">Hapsidospora chrysogenum (strain ATCC 11550 / CBS 779.69 / DSM 880 / IAM 14645 / JCM 23072 / IMI 49137)</name>
    <name type="common">Acremonium chrysogenum</name>
    <dbReference type="NCBI Taxonomy" id="857340"/>
    <lineage>
        <taxon>Eukaryota</taxon>
        <taxon>Fungi</taxon>
        <taxon>Dikarya</taxon>
        <taxon>Ascomycota</taxon>
        <taxon>Pezizomycotina</taxon>
        <taxon>Sordariomycetes</taxon>
        <taxon>Hypocreomycetidae</taxon>
        <taxon>Hypocreales</taxon>
        <taxon>Bionectriaceae</taxon>
        <taxon>Hapsidospora</taxon>
    </lineage>
</organism>
<evidence type="ECO:0000259" key="13">
    <source>
        <dbReference type="PROSITE" id="PS51672"/>
    </source>
</evidence>
<keyword evidence="7" id="KW-0677">Repeat</keyword>
<feature type="compositionally biased region" description="Polar residues" evidence="12">
    <location>
        <begin position="83"/>
        <end position="100"/>
    </location>
</feature>
<keyword evidence="10 11" id="KW-0100">Branched-chain amino acid biosynthesis</keyword>
<dbReference type="Proteomes" id="UP000029964">
    <property type="component" value="Unassembled WGS sequence"/>
</dbReference>
<dbReference type="EC" id="4.3.1.19" evidence="11"/>
<dbReference type="CDD" id="cd04907">
    <property type="entry name" value="ACT_ThrD-I_2"/>
    <property type="match status" value="1"/>
</dbReference>
<dbReference type="GO" id="GO:0030170">
    <property type="term" value="F:pyridoxal phosphate binding"/>
    <property type="evidence" value="ECO:0007669"/>
    <property type="project" value="InterPro"/>
</dbReference>
<keyword evidence="5 11" id="KW-0028">Amino-acid biosynthesis</keyword>
<evidence type="ECO:0000256" key="3">
    <source>
        <dbReference type="ARBA" id="ARBA00004810"/>
    </source>
</evidence>
<evidence type="ECO:0000256" key="5">
    <source>
        <dbReference type="ARBA" id="ARBA00022605"/>
    </source>
</evidence>
<dbReference type="CDD" id="cd01562">
    <property type="entry name" value="Thr-dehyd"/>
    <property type="match status" value="1"/>
</dbReference>
<dbReference type="PANTHER" id="PTHR48078:SF11">
    <property type="entry name" value="THREONINE DEHYDRATASE, MITOCHONDRIAL"/>
    <property type="match status" value="1"/>
</dbReference>
<dbReference type="STRING" id="857340.A0A086TCL7"/>